<evidence type="ECO:0000313" key="2">
    <source>
        <dbReference type="EMBL" id="ODQ80233.1"/>
    </source>
</evidence>
<dbReference type="EMBL" id="KV454430">
    <property type="protein sequence ID" value="ODQ80233.1"/>
    <property type="molecule type" value="Genomic_DNA"/>
</dbReference>
<protein>
    <submittedName>
        <fullName evidence="2">Uncharacterized protein</fullName>
    </submittedName>
</protein>
<keyword evidence="1" id="KW-0472">Membrane</keyword>
<reference evidence="3" key="1">
    <citation type="submission" date="2016-05" db="EMBL/GenBank/DDBJ databases">
        <title>Comparative genomics of biotechnologically important yeasts.</title>
        <authorList>
            <consortium name="DOE Joint Genome Institute"/>
            <person name="Riley R."/>
            <person name="Haridas S."/>
            <person name="Wolfe K.H."/>
            <person name="Lopes M.R."/>
            <person name="Hittinger C.T."/>
            <person name="Goker M."/>
            <person name="Salamov A."/>
            <person name="Wisecaver J."/>
            <person name="Long T.M."/>
            <person name="Aerts A.L."/>
            <person name="Barry K."/>
            <person name="Choi C."/>
            <person name="Clum A."/>
            <person name="Coughlan A.Y."/>
            <person name="Deshpande S."/>
            <person name="Douglass A.P."/>
            <person name="Hanson S.J."/>
            <person name="Klenk H.-P."/>
            <person name="Labutti K."/>
            <person name="Lapidus A."/>
            <person name="Lindquist E."/>
            <person name="Lipzen A."/>
            <person name="Meier-Kolthoff J.P."/>
            <person name="Ohm R.A."/>
            <person name="Otillar R.P."/>
            <person name="Pangilinan J."/>
            <person name="Peng Y."/>
            <person name="Rokas A."/>
            <person name="Rosa C.A."/>
            <person name="Scheuner C."/>
            <person name="Sibirny A.A."/>
            <person name="Slot J.C."/>
            <person name="Stielow J.B."/>
            <person name="Sun H."/>
            <person name="Kurtzman C.P."/>
            <person name="Blackwell M."/>
            <person name="Grigoriev I.V."/>
            <person name="Jeffries T.W."/>
        </authorList>
    </citation>
    <scope>NUCLEOTIDE SEQUENCE [LARGE SCALE GENOMIC DNA]</scope>
    <source>
        <strain evidence="3">NRRL Y-12698</strain>
    </source>
</reference>
<organism evidence="2 3">
    <name type="scientific">Babjeviella inositovora NRRL Y-12698</name>
    <dbReference type="NCBI Taxonomy" id="984486"/>
    <lineage>
        <taxon>Eukaryota</taxon>
        <taxon>Fungi</taxon>
        <taxon>Dikarya</taxon>
        <taxon>Ascomycota</taxon>
        <taxon>Saccharomycotina</taxon>
        <taxon>Pichiomycetes</taxon>
        <taxon>Serinales incertae sedis</taxon>
        <taxon>Babjeviella</taxon>
    </lineage>
</organism>
<accession>A0A1E3QRA4</accession>
<dbReference type="AlphaFoldDB" id="A0A1E3QRA4"/>
<evidence type="ECO:0000313" key="3">
    <source>
        <dbReference type="Proteomes" id="UP000094336"/>
    </source>
</evidence>
<sequence length="113" mass="13207">MLVPLPDDTYIYYFQATTGIINAIVHEALWPLFFFLLFVIPVTKIINKIRDYLFVKPVPERVEVTGSCKCQKKSQTDSTRLSNDDLEVTVIIKNSYWKNQLPIKRHMIPLIYS</sequence>
<keyword evidence="1" id="KW-0812">Transmembrane</keyword>
<dbReference type="RefSeq" id="XP_018985561.1">
    <property type="nucleotide sequence ID" value="XM_019127037.1"/>
</dbReference>
<name>A0A1E3QRA4_9ASCO</name>
<keyword evidence="3" id="KW-1185">Reference proteome</keyword>
<keyword evidence="1" id="KW-1133">Transmembrane helix</keyword>
<proteinExistence type="predicted"/>
<evidence type="ECO:0000256" key="1">
    <source>
        <dbReference type="SAM" id="Phobius"/>
    </source>
</evidence>
<dbReference type="GeneID" id="30144890"/>
<dbReference type="Proteomes" id="UP000094336">
    <property type="component" value="Unassembled WGS sequence"/>
</dbReference>
<feature type="transmembrane region" description="Helical" evidence="1">
    <location>
        <begin position="20"/>
        <end position="40"/>
    </location>
</feature>
<gene>
    <name evidence="2" type="ORF">BABINDRAFT_130764</name>
</gene>